<dbReference type="Proteomes" id="UP000756132">
    <property type="component" value="Chromosome 6"/>
</dbReference>
<name>A0A9Q8PBD8_PASFU</name>
<reference evidence="2" key="1">
    <citation type="submission" date="2021-12" db="EMBL/GenBank/DDBJ databases">
        <authorList>
            <person name="Zaccaron A."/>
            <person name="Stergiopoulos I."/>
        </authorList>
    </citation>
    <scope>NUCLEOTIDE SEQUENCE</scope>
    <source>
        <strain evidence="2">Race5_Kim</strain>
    </source>
</reference>
<accession>A0A9Q8PBD8</accession>
<dbReference type="AlphaFoldDB" id="A0A9Q8PBD8"/>
<sequence>MNTTSPIAGSKRSKRRAAKTSMGKVAYEVAKQEKRDRQLEHERVKAESTKRLANDLATASIQDIARSRVHALRAVYGGFRPDHFQQSQVKPPSGAQTSHALAKKAFYDGKKQRRELQQQQGRVKANAAKRLNNAYETAPREKIIKAHARVKGADRFGKYNILLDRLRSASKRDIADTVSKVTQSAAPPCLTAAAKRRIAWADMGKDAYYQQKQERKERQQEKARAGAEGKNANDKSQ</sequence>
<protein>
    <submittedName>
        <fullName evidence="2">Uncharacterized protein</fullName>
    </submittedName>
</protein>
<feature type="region of interest" description="Disordered" evidence="1">
    <location>
        <begin position="1"/>
        <end position="23"/>
    </location>
</feature>
<proteinExistence type="predicted"/>
<feature type="region of interest" description="Disordered" evidence="1">
    <location>
        <begin position="210"/>
        <end position="237"/>
    </location>
</feature>
<feature type="compositionally biased region" description="Basic and acidic residues" evidence="1">
    <location>
        <begin position="212"/>
        <end position="237"/>
    </location>
</feature>
<gene>
    <name evidence="2" type="ORF">CLAFUR5_07146</name>
</gene>
<dbReference type="GeneID" id="71987024"/>
<evidence type="ECO:0000313" key="3">
    <source>
        <dbReference type="Proteomes" id="UP000756132"/>
    </source>
</evidence>
<keyword evidence="3" id="KW-1185">Reference proteome</keyword>
<dbReference type="RefSeq" id="XP_047763723.1">
    <property type="nucleotide sequence ID" value="XM_047906294.1"/>
</dbReference>
<evidence type="ECO:0000313" key="2">
    <source>
        <dbReference type="EMBL" id="UJO19357.1"/>
    </source>
</evidence>
<evidence type="ECO:0000256" key="1">
    <source>
        <dbReference type="SAM" id="MobiDB-lite"/>
    </source>
</evidence>
<reference evidence="2" key="2">
    <citation type="journal article" date="2022" name="Microb. Genom.">
        <title>A chromosome-scale genome assembly of the tomato pathogen Cladosporium fulvum reveals a compartmentalized genome architecture and the presence of a dispensable chromosome.</title>
        <authorList>
            <person name="Zaccaron A.Z."/>
            <person name="Chen L.H."/>
            <person name="Samaras A."/>
            <person name="Stergiopoulos I."/>
        </authorList>
    </citation>
    <scope>NUCLEOTIDE SEQUENCE</scope>
    <source>
        <strain evidence="2">Race5_Kim</strain>
    </source>
</reference>
<organism evidence="2 3">
    <name type="scientific">Passalora fulva</name>
    <name type="common">Tomato leaf mold</name>
    <name type="synonym">Cladosporium fulvum</name>
    <dbReference type="NCBI Taxonomy" id="5499"/>
    <lineage>
        <taxon>Eukaryota</taxon>
        <taxon>Fungi</taxon>
        <taxon>Dikarya</taxon>
        <taxon>Ascomycota</taxon>
        <taxon>Pezizomycotina</taxon>
        <taxon>Dothideomycetes</taxon>
        <taxon>Dothideomycetidae</taxon>
        <taxon>Mycosphaerellales</taxon>
        <taxon>Mycosphaerellaceae</taxon>
        <taxon>Fulvia</taxon>
    </lineage>
</organism>
<dbReference type="EMBL" id="CP090168">
    <property type="protein sequence ID" value="UJO19357.1"/>
    <property type="molecule type" value="Genomic_DNA"/>
</dbReference>
<dbReference type="KEGG" id="ffu:CLAFUR5_07146"/>